<protein>
    <submittedName>
        <fullName evidence="3">Putative ATP-dependent DNA ligase</fullName>
    </submittedName>
</protein>
<evidence type="ECO:0000313" key="3">
    <source>
        <dbReference type="EMBL" id="RZV10535.1"/>
    </source>
</evidence>
<dbReference type="Gene3D" id="3.30.470.30">
    <property type="entry name" value="DNA ligase/mRNA capping enzyme"/>
    <property type="match status" value="1"/>
</dbReference>
<dbReference type="PRINTS" id="PR01048">
    <property type="entry name" value="Y414FAMILY"/>
</dbReference>
<dbReference type="EMBL" id="SHMP01000004">
    <property type="protein sequence ID" value="RZV10535.1"/>
    <property type="molecule type" value="Genomic_DNA"/>
</dbReference>
<dbReference type="InterPro" id="IPR001072">
    <property type="entry name" value="RNA_ligase_Pab1020"/>
</dbReference>
<dbReference type="SUPFAM" id="SSF56091">
    <property type="entry name" value="DNA ligase/mRNA capping enzyme, catalytic domain"/>
    <property type="match status" value="1"/>
</dbReference>
<dbReference type="Proteomes" id="UP000291097">
    <property type="component" value="Unassembled WGS sequence"/>
</dbReference>
<comment type="caution">
    <text evidence="3">The sequence shown here is derived from an EMBL/GenBank/DDBJ whole genome shotgun (WGS) entry which is preliminary data.</text>
</comment>
<gene>
    <name evidence="3" type="ORF">BDK88_1704</name>
</gene>
<dbReference type="NCBIfam" id="TIGR01209">
    <property type="entry name" value="RNA ligase"/>
    <property type="match status" value="1"/>
</dbReference>
<dbReference type="Pfam" id="PF09414">
    <property type="entry name" value="RNA_ligase"/>
    <property type="match status" value="1"/>
</dbReference>
<proteinExistence type="predicted"/>
<name>A0A482YA10_9EURY</name>
<feature type="domain" description="RNA ligase Pab1020 C-terminal" evidence="2">
    <location>
        <begin position="280"/>
        <end position="403"/>
    </location>
</feature>
<keyword evidence="3" id="KW-0436">Ligase</keyword>
<accession>A0A482YA10</accession>
<dbReference type="InterPro" id="IPR021122">
    <property type="entry name" value="RNA_ligase_dom_REL/Rnl2"/>
</dbReference>
<dbReference type="AlphaFoldDB" id="A0A482YA10"/>
<organism evidence="3 4">
    <name type="scientific">Natrinema hispanicum</name>
    <dbReference type="NCBI Taxonomy" id="392421"/>
    <lineage>
        <taxon>Archaea</taxon>
        <taxon>Methanobacteriati</taxon>
        <taxon>Methanobacteriota</taxon>
        <taxon>Stenosarchaea group</taxon>
        <taxon>Halobacteria</taxon>
        <taxon>Halobacteriales</taxon>
        <taxon>Natrialbaceae</taxon>
        <taxon>Natrinema</taxon>
    </lineage>
</organism>
<evidence type="ECO:0000313" key="4">
    <source>
        <dbReference type="Proteomes" id="UP000291097"/>
    </source>
</evidence>
<evidence type="ECO:0000259" key="2">
    <source>
        <dbReference type="Pfam" id="PF18330"/>
    </source>
</evidence>
<evidence type="ECO:0000259" key="1">
    <source>
        <dbReference type="Pfam" id="PF09414"/>
    </source>
</evidence>
<reference evidence="3 4" key="1">
    <citation type="submission" date="2019-02" db="EMBL/GenBank/DDBJ databases">
        <title>Genomic Encyclopedia of Archaeal and Bacterial Type Strains, Phase II (KMG-II): from individual species to whole genera.</title>
        <authorList>
            <person name="Goeker M."/>
        </authorList>
    </citation>
    <scope>NUCLEOTIDE SEQUENCE [LARGE SCALE GENOMIC DNA]</scope>
    <source>
        <strain evidence="3 4">DSM 18328</strain>
    </source>
</reference>
<sequence length="407" mass="45769">MVSYIDFTPSRRLPPPSGAGPVFLTMNGESRYMDRDAYLERLGATTDEPADLFEHFEQRSFDGRTYHVLTDARHGLERGTVIVEDAETVIRGYPSIPRLLVLEPGVQSFFDDGATVAIEEKLDGFNVRIAAVGEPLAFTRSGYVCPYTTARARKLLSLEAFFDEHPEKTLCAELIGPETPYTTTDYEGVDTHDFRVFGVRDRESGDPLSVADRRAICETYDFNQPRLFGRAPPEAAAETVRDAIDELDAAGREGVVMKSEAGDAMAKYTTEAQHHDELAYAFSLPFDHGRDFIFSRLLREAFQATEFDEDEDRLQERAHDLGESILIPMVEAIRDVDDGKTIGHRHTVRGDADSIDALFDHLRDQSMTIEVESDRREDGQRVVEFVKVAESSRDRIAHYLEGGTRTE</sequence>
<feature type="domain" description="RNA ligase" evidence="1">
    <location>
        <begin position="115"/>
        <end position="269"/>
    </location>
</feature>
<dbReference type="Pfam" id="PF18330">
    <property type="entry name" value="Lig_C"/>
    <property type="match status" value="1"/>
</dbReference>
<dbReference type="Gene3D" id="3.30.1490.70">
    <property type="match status" value="1"/>
</dbReference>
<dbReference type="Gene3D" id="3.30.70.2160">
    <property type="match status" value="1"/>
</dbReference>
<dbReference type="CDD" id="cd07894">
    <property type="entry name" value="Adenylation_RNA_ligase"/>
    <property type="match status" value="1"/>
</dbReference>
<dbReference type="GO" id="GO:0016874">
    <property type="term" value="F:ligase activity"/>
    <property type="evidence" value="ECO:0007669"/>
    <property type="project" value="UniProtKB-KW"/>
</dbReference>
<dbReference type="InterPro" id="IPR041596">
    <property type="entry name" value="Lig_Pab1020_C"/>
</dbReference>